<evidence type="ECO:0000313" key="2">
    <source>
        <dbReference type="Proteomes" id="UP000694864"/>
    </source>
</evidence>
<reference evidence="2" key="1">
    <citation type="journal article" date="2014" name="Nat. Commun.">
        <title>The emerging biofuel crop Camelina sativa retains a highly undifferentiated hexaploid genome structure.</title>
        <authorList>
            <person name="Kagale S."/>
            <person name="Koh C."/>
            <person name="Nixon J."/>
            <person name="Bollina V."/>
            <person name="Clarke W.E."/>
            <person name="Tuteja R."/>
            <person name="Spillane C."/>
            <person name="Robinson S.J."/>
            <person name="Links M.G."/>
            <person name="Clarke C."/>
            <person name="Higgins E.E."/>
            <person name="Huebert T."/>
            <person name="Sharpe A.G."/>
            <person name="Parkin I.A."/>
        </authorList>
    </citation>
    <scope>NUCLEOTIDE SEQUENCE [LARGE SCALE GENOMIC DNA]</scope>
    <source>
        <strain evidence="2">cv. DH55</strain>
    </source>
</reference>
<protein>
    <submittedName>
        <fullName evidence="3">Uncharacterized protein LOC104709180</fullName>
    </submittedName>
</protein>
<evidence type="ECO:0000313" key="3">
    <source>
        <dbReference type="RefSeq" id="XP_010424135.1"/>
    </source>
</evidence>
<sequence>MSRAKDYKDFKETFRRYDEYVDGEISWNEFGYSGLRKRSTPMTKSEIDKIYIELGNRGEDRVFGGASKFPGNPLIPPSLSVEPKEMIIVKLPKKESNVVTNSDKNEKKSEDQAQIAKEPLENVDINQDWVVIEDDDDKDFELC</sequence>
<evidence type="ECO:0000256" key="1">
    <source>
        <dbReference type="SAM" id="MobiDB-lite"/>
    </source>
</evidence>
<dbReference type="RefSeq" id="XP_010424135.1">
    <property type="nucleotide sequence ID" value="XM_010425833.1"/>
</dbReference>
<organism evidence="2 3">
    <name type="scientific">Camelina sativa</name>
    <name type="common">False flax</name>
    <name type="synonym">Myagrum sativum</name>
    <dbReference type="NCBI Taxonomy" id="90675"/>
    <lineage>
        <taxon>Eukaryota</taxon>
        <taxon>Viridiplantae</taxon>
        <taxon>Streptophyta</taxon>
        <taxon>Embryophyta</taxon>
        <taxon>Tracheophyta</taxon>
        <taxon>Spermatophyta</taxon>
        <taxon>Magnoliopsida</taxon>
        <taxon>eudicotyledons</taxon>
        <taxon>Gunneridae</taxon>
        <taxon>Pentapetalae</taxon>
        <taxon>rosids</taxon>
        <taxon>malvids</taxon>
        <taxon>Brassicales</taxon>
        <taxon>Brassicaceae</taxon>
        <taxon>Camelineae</taxon>
        <taxon>Camelina</taxon>
    </lineage>
</organism>
<reference evidence="3" key="2">
    <citation type="submission" date="2025-08" db="UniProtKB">
        <authorList>
            <consortium name="RefSeq"/>
        </authorList>
    </citation>
    <scope>IDENTIFICATION</scope>
    <source>
        <tissue evidence="3">Leaf</tissue>
    </source>
</reference>
<proteinExistence type="predicted"/>
<accession>A0ABM0TCE1</accession>
<keyword evidence="2" id="KW-1185">Reference proteome</keyword>
<gene>
    <name evidence="3" type="primary">LOC104709180</name>
</gene>
<name>A0ABM0TCE1_CAMSA</name>
<dbReference type="GeneID" id="104709180"/>
<feature type="region of interest" description="Disordered" evidence="1">
    <location>
        <begin position="97"/>
        <end position="119"/>
    </location>
</feature>
<dbReference type="Proteomes" id="UP000694864">
    <property type="component" value="Chromosome 8"/>
</dbReference>